<organism evidence="1 2">
    <name type="scientific">Candidatus Brocadia fulgida</name>
    <dbReference type="NCBI Taxonomy" id="380242"/>
    <lineage>
        <taxon>Bacteria</taxon>
        <taxon>Pseudomonadati</taxon>
        <taxon>Planctomycetota</taxon>
        <taxon>Candidatus Brocadiia</taxon>
        <taxon>Candidatus Brocadiales</taxon>
        <taxon>Candidatus Brocadiaceae</taxon>
        <taxon>Candidatus Brocadia</taxon>
    </lineage>
</organism>
<evidence type="ECO:0000313" key="2">
    <source>
        <dbReference type="Proteomes" id="UP000034954"/>
    </source>
</evidence>
<name>A0A0M2UVV2_9BACT</name>
<evidence type="ECO:0000313" key="1">
    <source>
        <dbReference type="EMBL" id="KKO19977.1"/>
    </source>
</evidence>
<comment type="caution">
    <text evidence="1">The sequence shown here is derived from an EMBL/GenBank/DDBJ whole genome shotgun (WGS) entry which is preliminary data.</text>
</comment>
<reference evidence="1 2" key="1">
    <citation type="journal article" date="2013" name="BMC Microbiol.">
        <title>Identification of the type II cytochrome c maturation pathway in anammox bacteria by comparative genomics.</title>
        <authorList>
            <person name="Ferousi C."/>
            <person name="Speth D.R."/>
            <person name="Reimann J."/>
            <person name="Op den Camp H.J."/>
            <person name="Allen J.W."/>
            <person name="Keltjens J.T."/>
            <person name="Jetten M.S."/>
        </authorList>
    </citation>
    <scope>NUCLEOTIDE SEQUENCE [LARGE SCALE GENOMIC DNA]</scope>
    <source>
        <strain evidence="1">RU1</strain>
    </source>
</reference>
<gene>
    <name evidence="1" type="ORF">BROFUL_01307</name>
</gene>
<dbReference type="AlphaFoldDB" id="A0A0M2UVV2"/>
<keyword evidence="2" id="KW-1185">Reference proteome</keyword>
<dbReference type="Proteomes" id="UP000034954">
    <property type="component" value="Unassembled WGS sequence"/>
</dbReference>
<sequence length="73" mass="8650">MPEIIADHVSVVETSELKRFSRVGAKYYHPINSKHILEQHPGYENFERTDEQNWNLQREARVFKYFAGSIILD</sequence>
<proteinExistence type="predicted"/>
<dbReference type="EMBL" id="LAQJ01000137">
    <property type="protein sequence ID" value="KKO19977.1"/>
    <property type="molecule type" value="Genomic_DNA"/>
</dbReference>
<protein>
    <submittedName>
        <fullName evidence="1">Uncharacterized protein</fullName>
    </submittedName>
</protein>
<accession>A0A0M2UVV2</accession>